<name>A0A7S1Q0Z1_ALECA</name>
<dbReference type="AlphaFoldDB" id="A0A7S1Q0Z1"/>
<evidence type="ECO:0000256" key="1">
    <source>
        <dbReference type="SAM" id="MobiDB-lite"/>
    </source>
</evidence>
<sequence length="111" mass="12233">MADKLSRRVESATDQAERKGEVLARRVSALVEKRLRREAASLERQRRGSPHARAAEPTRLFLERPRGFDPAEGRSLLLAALACAGTFSGAVLLKRRWRGVDSVSPPESVLG</sequence>
<dbReference type="EMBL" id="HBGE01022562">
    <property type="protein sequence ID" value="CAD9113534.1"/>
    <property type="molecule type" value="Transcribed_RNA"/>
</dbReference>
<accession>A0A7S1Q0Z1</accession>
<evidence type="ECO:0000313" key="2">
    <source>
        <dbReference type="EMBL" id="CAD9113534.1"/>
    </source>
</evidence>
<proteinExistence type="predicted"/>
<organism evidence="2">
    <name type="scientific">Alexandrium catenella</name>
    <name type="common">Red tide dinoflagellate</name>
    <name type="synonym">Gonyaulax catenella</name>
    <dbReference type="NCBI Taxonomy" id="2925"/>
    <lineage>
        <taxon>Eukaryota</taxon>
        <taxon>Sar</taxon>
        <taxon>Alveolata</taxon>
        <taxon>Dinophyceae</taxon>
        <taxon>Gonyaulacales</taxon>
        <taxon>Pyrocystaceae</taxon>
        <taxon>Alexandrium</taxon>
    </lineage>
</organism>
<protein>
    <submittedName>
        <fullName evidence="2">Uncharacterized protein</fullName>
    </submittedName>
</protein>
<reference evidence="2" key="1">
    <citation type="submission" date="2021-01" db="EMBL/GenBank/DDBJ databases">
        <authorList>
            <person name="Corre E."/>
            <person name="Pelletier E."/>
            <person name="Niang G."/>
            <person name="Scheremetjew M."/>
            <person name="Finn R."/>
            <person name="Kale V."/>
            <person name="Holt S."/>
            <person name="Cochrane G."/>
            <person name="Meng A."/>
            <person name="Brown T."/>
            <person name="Cohen L."/>
        </authorList>
    </citation>
    <scope>NUCLEOTIDE SEQUENCE</scope>
    <source>
        <strain evidence="2">OF101</strain>
    </source>
</reference>
<gene>
    <name evidence="2" type="ORF">ACAT0790_LOCUS13690</name>
</gene>
<feature type="region of interest" description="Disordered" evidence="1">
    <location>
        <begin position="39"/>
        <end position="61"/>
    </location>
</feature>